<proteinExistence type="predicted"/>
<dbReference type="SUPFAM" id="SSF51126">
    <property type="entry name" value="Pectin lyase-like"/>
    <property type="match status" value="1"/>
</dbReference>
<dbReference type="SMART" id="SM00710">
    <property type="entry name" value="PbH1"/>
    <property type="match status" value="3"/>
</dbReference>
<dbReference type="InterPro" id="IPR006626">
    <property type="entry name" value="PbH1"/>
</dbReference>
<feature type="chain" id="PRO_5003990523" evidence="2">
    <location>
        <begin position="20"/>
        <end position="474"/>
    </location>
</feature>
<dbReference type="Proteomes" id="UP000011083">
    <property type="component" value="Unassembled WGS sequence"/>
</dbReference>
<feature type="signal peptide" evidence="2">
    <location>
        <begin position="1"/>
        <end position="19"/>
    </location>
</feature>
<dbReference type="InterPro" id="IPR039448">
    <property type="entry name" value="Beta_helix"/>
</dbReference>
<evidence type="ECO:0000313" key="5">
    <source>
        <dbReference type="Proteomes" id="UP000011083"/>
    </source>
</evidence>
<sequence>MRLPACLAVLLLFVGLCAAETHYLYPTNTTWVATIQAMTAGDIAILAPGEYTVNGTFSLNFAGSSGSPITVKGTVVEGNLQTIIKQEANNQNIMNVAGSYYGFYNLTFTCADSCLQGVSVGASSHATFQDLVIHHTNRTGFVASTASAVYTDLTVRRVEIYDTGRDTSECFVFGCTSDRCQVHDSMIELNYCHDIVDTMTNYGVGIVVNTGSYKNTIRNNVVFNTNAAGIRLYDDYGRGVNLVEGNAVTKTKSNGIQVSSGAMVRNNIVANVVSFGIAVSSAQLKTANRYHDIQIVHNTVALSGQADLSLPALSGDSFVVVNNAFLSSTAAFTVGTQSSSVWLKNAYVAGSLPTGVASSALFQVTADVVGETYYPTNTSALINAGTKSYATPVTWDYNGTPRSSSTPTVGAYEYTTATNPGQPIGSTIKTPLETYPSDSYNAEPDDGDDSGNGSGNGSNSAAASVQSWISLILA</sequence>
<dbReference type="InterPro" id="IPR011050">
    <property type="entry name" value="Pectin_lyase_fold/virulence"/>
</dbReference>
<gene>
    <name evidence="4" type="ORF">ACA1_062050</name>
</gene>
<dbReference type="EMBL" id="KB007974">
    <property type="protein sequence ID" value="ELR17463.1"/>
    <property type="molecule type" value="Genomic_DNA"/>
</dbReference>
<dbReference type="RefSeq" id="XP_004339476.1">
    <property type="nucleotide sequence ID" value="XM_004339428.1"/>
</dbReference>
<dbReference type="GeneID" id="14918126"/>
<name>L8GY35_ACACF</name>
<dbReference type="AlphaFoldDB" id="L8GY35"/>
<feature type="compositionally biased region" description="Polar residues" evidence="1">
    <location>
        <begin position="416"/>
        <end position="429"/>
    </location>
</feature>
<feature type="region of interest" description="Disordered" evidence="1">
    <location>
        <begin position="416"/>
        <end position="461"/>
    </location>
</feature>
<feature type="domain" description="Right handed beta helix" evidence="3">
    <location>
        <begin position="112"/>
        <end position="267"/>
    </location>
</feature>
<keyword evidence="2" id="KW-0732">Signal</keyword>
<protein>
    <submittedName>
        <fullName evidence="4">Chondroitinase B</fullName>
    </submittedName>
</protein>
<dbReference type="OMA" id="ANNQNIM"/>
<reference evidence="4 5" key="1">
    <citation type="journal article" date="2013" name="Genome Biol.">
        <title>Genome of Acanthamoeba castellanii highlights extensive lateral gene transfer and early evolution of tyrosine kinase signaling.</title>
        <authorList>
            <person name="Clarke M."/>
            <person name="Lohan A.J."/>
            <person name="Liu B."/>
            <person name="Lagkouvardos I."/>
            <person name="Roy S."/>
            <person name="Zafar N."/>
            <person name="Bertelli C."/>
            <person name="Schilde C."/>
            <person name="Kianianmomeni A."/>
            <person name="Burglin T.R."/>
            <person name="Frech C."/>
            <person name="Turcotte B."/>
            <person name="Kopec K.O."/>
            <person name="Synnott J.M."/>
            <person name="Choo C."/>
            <person name="Paponov I."/>
            <person name="Finkler A."/>
            <person name="Soon Heng Tan C."/>
            <person name="Hutchins A.P."/>
            <person name="Weinmeier T."/>
            <person name="Rattei T."/>
            <person name="Chu J.S."/>
            <person name="Gimenez G."/>
            <person name="Irimia M."/>
            <person name="Rigden D.J."/>
            <person name="Fitzpatrick D.A."/>
            <person name="Lorenzo-Morales J."/>
            <person name="Bateman A."/>
            <person name="Chiu C.H."/>
            <person name="Tang P."/>
            <person name="Hegemann P."/>
            <person name="Fromm H."/>
            <person name="Raoult D."/>
            <person name="Greub G."/>
            <person name="Miranda-Saavedra D."/>
            <person name="Chen N."/>
            <person name="Nash P."/>
            <person name="Ginger M.L."/>
            <person name="Horn M."/>
            <person name="Schaap P."/>
            <person name="Caler L."/>
            <person name="Loftus B."/>
        </authorList>
    </citation>
    <scope>NUCLEOTIDE SEQUENCE [LARGE SCALE GENOMIC DNA]</scope>
    <source>
        <strain evidence="4 5">Neff</strain>
    </source>
</reference>
<evidence type="ECO:0000256" key="1">
    <source>
        <dbReference type="SAM" id="MobiDB-lite"/>
    </source>
</evidence>
<evidence type="ECO:0000259" key="3">
    <source>
        <dbReference type="Pfam" id="PF13229"/>
    </source>
</evidence>
<organism evidence="4 5">
    <name type="scientific">Acanthamoeba castellanii (strain ATCC 30010 / Neff)</name>
    <dbReference type="NCBI Taxonomy" id="1257118"/>
    <lineage>
        <taxon>Eukaryota</taxon>
        <taxon>Amoebozoa</taxon>
        <taxon>Discosea</taxon>
        <taxon>Longamoebia</taxon>
        <taxon>Centramoebida</taxon>
        <taxon>Acanthamoebidae</taxon>
        <taxon>Acanthamoeba</taxon>
    </lineage>
</organism>
<dbReference type="InterPro" id="IPR012334">
    <property type="entry name" value="Pectin_lyas_fold"/>
</dbReference>
<dbReference type="OrthoDB" id="10031554at2759"/>
<dbReference type="Pfam" id="PF13229">
    <property type="entry name" value="Beta_helix"/>
    <property type="match status" value="1"/>
</dbReference>
<accession>L8GY35</accession>
<dbReference type="VEuPathDB" id="AmoebaDB:ACA1_062050"/>
<evidence type="ECO:0000256" key="2">
    <source>
        <dbReference type="SAM" id="SignalP"/>
    </source>
</evidence>
<evidence type="ECO:0000313" key="4">
    <source>
        <dbReference type="EMBL" id="ELR17463.1"/>
    </source>
</evidence>
<dbReference type="KEGG" id="acan:ACA1_062050"/>
<dbReference type="Gene3D" id="2.160.20.10">
    <property type="entry name" value="Single-stranded right-handed beta-helix, Pectin lyase-like"/>
    <property type="match status" value="1"/>
</dbReference>
<keyword evidence="5" id="KW-1185">Reference proteome</keyword>